<keyword evidence="7" id="KW-1185">Reference proteome</keyword>
<keyword evidence="2" id="KW-0349">Heme</keyword>
<dbReference type="InterPro" id="IPR010980">
    <property type="entry name" value="Cyt_c/b562"/>
</dbReference>
<proteinExistence type="predicted"/>
<evidence type="ECO:0000256" key="5">
    <source>
        <dbReference type="ARBA" id="ARBA00023004"/>
    </source>
</evidence>
<organism evidence="6 7">
    <name type="scientific">Thiothrix litoralis</name>
    <dbReference type="NCBI Taxonomy" id="2891210"/>
    <lineage>
        <taxon>Bacteria</taxon>
        <taxon>Pseudomonadati</taxon>
        <taxon>Pseudomonadota</taxon>
        <taxon>Gammaproteobacteria</taxon>
        <taxon>Thiotrichales</taxon>
        <taxon>Thiotrichaceae</taxon>
        <taxon>Thiothrix</taxon>
    </lineage>
</organism>
<name>A0ABX7WRA4_9GAMM</name>
<protein>
    <submittedName>
        <fullName evidence="6">Cytochrome c</fullName>
    </submittedName>
</protein>
<dbReference type="PIRSF" id="PIRSF000027">
    <property type="entry name" value="Cytc_c_prime"/>
    <property type="match status" value="1"/>
</dbReference>
<dbReference type="PROSITE" id="PS51009">
    <property type="entry name" value="CYTCII"/>
    <property type="match status" value="1"/>
</dbReference>
<keyword evidence="5" id="KW-0408">Iron</keyword>
<evidence type="ECO:0000256" key="2">
    <source>
        <dbReference type="ARBA" id="ARBA00022617"/>
    </source>
</evidence>
<accession>A0ABX7WRA4</accession>
<dbReference type="Gene3D" id="1.20.120.10">
    <property type="entry name" value="Cytochrome c/b562"/>
    <property type="match status" value="1"/>
</dbReference>
<evidence type="ECO:0000313" key="6">
    <source>
        <dbReference type="EMBL" id="QTR45747.1"/>
    </source>
</evidence>
<evidence type="ECO:0000256" key="3">
    <source>
        <dbReference type="ARBA" id="ARBA00022723"/>
    </source>
</evidence>
<dbReference type="Pfam" id="PF01322">
    <property type="entry name" value="Cytochrom_C_2"/>
    <property type="match status" value="1"/>
</dbReference>
<dbReference type="PROSITE" id="PS51257">
    <property type="entry name" value="PROKAR_LIPOPROTEIN"/>
    <property type="match status" value="1"/>
</dbReference>
<dbReference type="EMBL" id="CP072801">
    <property type="protein sequence ID" value="QTR45747.1"/>
    <property type="molecule type" value="Genomic_DNA"/>
</dbReference>
<reference evidence="6 7" key="1">
    <citation type="submission" date="2021-04" db="EMBL/GenBank/DDBJ databases">
        <title>Genomics, taxonomy and metabolism of representatives of sulfur bacteria of the genus Thiothrix: Thiothrix fructosivorans QT, Thiothrix unzii A1T and three new species, Thiothrix subterranea sp. nov., Thiothrix litoralis sp. nov. and 'Candidatus Thiothrix anitrata' sp. nov.</title>
        <authorList>
            <person name="Ravin N.V."/>
            <person name="Smolyakov D."/>
            <person name="Rudenko T.S."/>
            <person name="Mardanov A.V."/>
            <person name="Beletsky A.V."/>
            <person name="Markov N.D."/>
            <person name="Fomenkov A.I."/>
            <person name="Roberts R.J."/>
            <person name="Karnachuk O.V."/>
            <person name="Novikov A."/>
            <person name="Grabovich M.Y."/>
        </authorList>
    </citation>
    <scope>NUCLEOTIDE SEQUENCE [LARGE SCALE GENOMIC DNA]</scope>
    <source>
        <strain evidence="6 7">AS</strain>
    </source>
</reference>
<dbReference type="SUPFAM" id="SSF47175">
    <property type="entry name" value="Cytochromes"/>
    <property type="match status" value="1"/>
</dbReference>
<keyword evidence="1" id="KW-0813">Transport</keyword>
<evidence type="ECO:0000313" key="7">
    <source>
        <dbReference type="Proteomes" id="UP000672039"/>
    </source>
</evidence>
<sequence length="159" mass="17947">MVSSKYDVFKTSLLAIFCLTLLSACGEKEDTHPGQPVTKREAIFKENLRTFEAMGLMVRDREPYSPKEFLKNAEKLKDLSTQPWVYFTPGSDYAPSRALPTVWQKPEAFKQAQEKFIVAAAQLAEVAKSGQLEQIKPAYTQVKESCAACHHDFRAADRL</sequence>
<gene>
    <name evidence="6" type="ORF">J9253_17405</name>
</gene>
<keyword evidence="4" id="KW-0249">Electron transport</keyword>
<evidence type="ECO:0000256" key="4">
    <source>
        <dbReference type="ARBA" id="ARBA00022982"/>
    </source>
</evidence>
<dbReference type="RefSeq" id="WP_210222136.1">
    <property type="nucleotide sequence ID" value="NZ_CP072801.1"/>
</dbReference>
<dbReference type="InterPro" id="IPR012127">
    <property type="entry name" value="Cyt_c_prime"/>
</dbReference>
<dbReference type="Proteomes" id="UP000672039">
    <property type="component" value="Chromosome"/>
</dbReference>
<dbReference type="InterPro" id="IPR002321">
    <property type="entry name" value="Cyt_c_II"/>
</dbReference>
<evidence type="ECO:0000256" key="1">
    <source>
        <dbReference type="ARBA" id="ARBA00022448"/>
    </source>
</evidence>
<keyword evidence="3" id="KW-0479">Metal-binding</keyword>